<proteinExistence type="predicted"/>
<dbReference type="Proteomes" id="UP001285441">
    <property type="component" value="Unassembled WGS sequence"/>
</dbReference>
<organism evidence="1 2">
    <name type="scientific">Podospora didyma</name>
    <dbReference type="NCBI Taxonomy" id="330526"/>
    <lineage>
        <taxon>Eukaryota</taxon>
        <taxon>Fungi</taxon>
        <taxon>Dikarya</taxon>
        <taxon>Ascomycota</taxon>
        <taxon>Pezizomycotina</taxon>
        <taxon>Sordariomycetes</taxon>
        <taxon>Sordariomycetidae</taxon>
        <taxon>Sordariales</taxon>
        <taxon>Podosporaceae</taxon>
        <taxon>Podospora</taxon>
    </lineage>
</organism>
<accession>A0AAE0TZF1</accession>
<evidence type="ECO:0000313" key="1">
    <source>
        <dbReference type="EMBL" id="KAK3384999.1"/>
    </source>
</evidence>
<comment type="caution">
    <text evidence="1">The sequence shown here is derived from an EMBL/GenBank/DDBJ whole genome shotgun (WGS) entry which is preliminary data.</text>
</comment>
<reference evidence="1" key="1">
    <citation type="journal article" date="2023" name="Mol. Phylogenet. Evol.">
        <title>Genome-scale phylogeny and comparative genomics of the fungal order Sordariales.</title>
        <authorList>
            <person name="Hensen N."/>
            <person name="Bonometti L."/>
            <person name="Westerberg I."/>
            <person name="Brannstrom I.O."/>
            <person name="Guillou S."/>
            <person name="Cros-Aarteil S."/>
            <person name="Calhoun S."/>
            <person name="Haridas S."/>
            <person name="Kuo A."/>
            <person name="Mondo S."/>
            <person name="Pangilinan J."/>
            <person name="Riley R."/>
            <person name="LaButti K."/>
            <person name="Andreopoulos B."/>
            <person name="Lipzen A."/>
            <person name="Chen C."/>
            <person name="Yan M."/>
            <person name="Daum C."/>
            <person name="Ng V."/>
            <person name="Clum A."/>
            <person name="Steindorff A."/>
            <person name="Ohm R.A."/>
            <person name="Martin F."/>
            <person name="Silar P."/>
            <person name="Natvig D.O."/>
            <person name="Lalanne C."/>
            <person name="Gautier V."/>
            <person name="Ament-Velasquez S.L."/>
            <person name="Kruys A."/>
            <person name="Hutchinson M.I."/>
            <person name="Powell A.J."/>
            <person name="Barry K."/>
            <person name="Miller A.N."/>
            <person name="Grigoriev I.V."/>
            <person name="Debuchy R."/>
            <person name="Gladieux P."/>
            <person name="Hiltunen Thoren M."/>
            <person name="Johannesson H."/>
        </authorList>
    </citation>
    <scope>NUCLEOTIDE SEQUENCE</scope>
    <source>
        <strain evidence="1">CBS 232.78</strain>
    </source>
</reference>
<sequence length="776" mass="89058">MKELEIKQVEEFLADEAGWQKRLRKLAASGITEGDVELWINILSAKDTRTMVERFTASEALKPVFILQMIIRKDKDMRDTGSFVNLVAHIKKYYMRHRLQEGRSQSHFNLTVDHFRVLVRRLISQCLQWWPAGLVSVAQLAVSYIETISPDDEPEARSILFNDALDCLSWPAFARPFESMRYNWEAQAVLLSLSSRANPPIIISHQGFQAIRKVLVALRKSIPEVQVAVRRAKTWPPYRQVWDGMDERRNPEDDLSRSAQAGVLMRESGYSSDNLDAALTTLGGGFPGAGSPSIQTRAALKPHDYAIYVPWAARVRATRNAREAWMEFQKPPLPDLAPNSTVYYEMFSKLFARPVHDSTQILPGDCMEVFPEYNINLSQYEVARLAPPAPSELYDKMMAQGIKPDGRCLSLLLRNTKSVREACSFLEHSHYKFARRFLEDVLDYNTPINSQDDPTRNTILRRLPMSVFNGWISMLCNTHSPPIWRNRTVRHKHCQIQRAIRLTSLYQEAHPKICRLDKSSWYIILHFLAGTRVMYSKKGEHRNYLLTFKVFLDIMEKVVAAKGLDPVILGLLCSVVRKSLRFATFSNTNEGVPVRRKPNLTESDEFVGHLSSAYRYIVNYLNEALTTYPLENGSLALQHKLTAHDIHRYMITLGALGKAKGMVWLMDWILGAWDEPHMLEDAKLPHELGHGWICRTFVYFSQLGRQMVDPDEMQRLHDRWTLLVSEKSCTWDWPASVYSHELAAVDQTIALQWSHYVNEIALDEPGAGKKLRVQTT</sequence>
<evidence type="ECO:0000313" key="2">
    <source>
        <dbReference type="Proteomes" id="UP001285441"/>
    </source>
</evidence>
<name>A0AAE0TZF1_9PEZI</name>
<dbReference type="AlphaFoldDB" id="A0AAE0TZF1"/>
<gene>
    <name evidence="1" type="ORF">B0H63DRAFT_394675</name>
</gene>
<protein>
    <submittedName>
        <fullName evidence="1">Uncharacterized protein</fullName>
    </submittedName>
</protein>
<keyword evidence="2" id="KW-1185">Reference proteome</keyword>
<dbReference type="EMBL" id="JAULSW010000004">
    <property type="protein sequence ID" value="KAK3384999.1"/>
    <property type="molecule type" value="Genomic_DNA"/>
</dbReference>
<reference evidence="1" key="2">
    <citation type="submission" date="2023-06" db="EMBL/GenBank/DDBJ databases">
        <authorList>
            <consortium name="Lawrence Berkeley National Laboratory"/>
            <person name="Haridas S."/>
            <person name="Hensen N."/>
            <person name="Bonometti L."/>
            <person name="Westerberg I."/>
            <person name="Brannstrom I.O."/>
            <person name="Guillou S."/>
            <person name="Cros-Aarteil S."/>
            <person name="Calhoun S."/>
            <person name="Kuo A."/>
            <person name="Mondo S."/>
            <person name="Pangilinan J."/>
            <person name="Riley R."/>
            <person name="LaButti K."/>
            <person name="Andreopoulos B."/>
            <person name="Lipzen A."/>
            <person name="Chen C."/>
            <person name="Yanf M."/>
            <person name="Daum C."/>
            <person name="Ng V."/>
            <person name="Clum A."/>
            <person name="Steindorff A."/>
            <person name="Ohm R."/>
            <person name="Martin F."/>
            <person name="Silar P."/>
            <person name="Natvig D."/>
            <person name="Lalanne C."/>
            <person name="Gautier V."/>
            <person name="Ament-velasquez S.L."/>
            <person name="Kruys A."/>
            <person name="Hutchinson M.I."/>
            <person name="Powell A.J."/>
            <person name="Barry K."/>
            <person name="Miller A.N."/>
            <person name="Grigoriev I.V."/>
            <person name="Debuchy R."/>
            <person name="Gladieux P."/>
            <person name="Thoren M.H."/>
            <person name="Johannesson H."/>
        </authorList>
    </citation>
    <scope>NUCLEOTIDE SEQUENCE</scope>
    <source>
        <strain evidence="1">CBS 232.78</strain>
    </source>
</reference>